<evidence type="ECO:0000313" key="2">
    <source>
        <dbReference type="Proteomes" id="UP000001055"/>
    </source>
</evidence>
<dbReference type="InParanoid" id="Q0UKB3"/>
<accession>Q0UKB3</accession>
<dbReference type="GeneID" id="5975021"/>
<name>Q0UKB3_PHANO</name>
<organism evidence="1 2">
    <name type="scientific">Phaeosphaeria nodorum (strain SN15 / ATCC MYA-4574 / FGSC 10173)</name>
    <name type="common">Glume blotch fungus</name>
    <name type="synonym">Parastagonospora nodorum</name>
    <dbReference type="NCBI Taxonomy" id="321614"/>
    <lineage>
        <taxon>Eukaryota</taxon>
        <taxon>Fungi</taxon>
        <taxon>Dikarya</taxon>
        <taxon>Ascomycota</taxon>
        <taxon>Pezizomycotina</taxon>
        <taxon>Dothideomycetes</taxon>
        <taxon>Pleosporomycetidae</taxon>
        <taxon>Pleosporales</taxon>
        <taxon>Pleosporineae</taxon>
        <taxon>Phaeosphaeriaceae</taxon>
        <taxon>Parastagonospora</taxon>
    </lineage>
</organism>
<protein>
    <submittedName>
        <fullName evidence="1">Uncharacterized protein</fullName>
    </submittedName>
</protein>
<reference evidence="2" key="1">
    <citation type="journal article" date="2007" name="Plant Cell">
        <title>Dothideomycete-plant interactions illuminated by genome sequencing and EST analysis of the wheat pathogen Stagonospora nodorum.</title>
        <authorList>
            <person name="Hane J.K."/>
            <person name="Lowe R.G."/>
            <person name="Solomon P.S."/>
            <person name="Tan K.C."/>
            <person name="Schoch C.L."/>
            <person name="Spatafora J.W."/>
            <person name="Crous P.W."/>
            <person name="Kodira C."/>
            <person name="Birren B.W."/>
            <person name="Galagan J.E."/>
            <person name="Torriani S.F."/>
            <person name="McDonald B.A."/>
            <person name="Oliver R.P."/>
        </authorList>
    </citation>
    <scope>NUCLEOTIDE SEQUENCE [LARGE SCALE GENOMIC DNA]</scope>
    <source>
        <strain evidence="2">SN15 / ATCC MYA-4574 / FGSC 10173</strain>
    </source>
</reference>
<dbReference type="Proteomes" id="UP000001055">
    <property type="component" value="Unassembled WGS sequence"/>
</dbReference>
<dbReference type="HOGENOM" id="CLU_3051110_0_0_1"/>
<sequence length="54" mass="6106">MAISTSLMACQHLYLWGSCFLIYPRGSRVSEHSTSHTPLYYAYGFNCTTSRQPA</sequence>
<dbReference type="RefSeq" id="XP_001798128.1">
    <property type="nucleotide sequence ID" value="XM_001798076.1"/>
</dbReference>
<gene>
    <name evidence="1" type="ORF">SNOG_07801</name>
</gene>
<evidence type="ECO:0000313" key="1">
    <source>
        <dbReference type="EMBL" id="EAT85267.1"/>
    </source>
</evidence>
<proteinExistence type="predicted"/>
<dbReference type="EMBL" id="CH445335">
    <property type="protein sequence ID" value="EAT85267.1"/>
    <property type="molecule type" value="Genomic_DNA"/>
</dbReference>
<dbReference type="KEGG" id="pno:SNOG_07801"/>
<dbReference type="AlphaFoldDB" id="Q0UKB3"/>